<feature type="coiled-coil region" evidence="1">
    <location>
        <begin position="633"/>
        <end position="667"/>
    </location>
</feature>
<dbReference type="InterPro" id="IPR041685">
    <property type="entry name" value="AAA_GajA/Old/RecF-like"/>
</dbReference>
<keyword evidence="5" id="KW-1185">Reference proteome</keyword>
<dbReference type="Gene3D" id="3.20.20.140">
    <property type="entry name" value="Metal-dependent hydrolases"/>
    <property type="match status" value="1"/>
</dbReference>
<dbReference type="InterPro" id="IPR003959">
    <property type="entry name" value="ATPase_AAA_core"/>
</dbReference>
<gene>
    <name evidence="4" type="ORF">GCM10011357_16260</name>
</gene>
<dbReference type="NCBIfam" id="NF045780">
    <property type="entry name" value="TrlF_fam_ATP"/>
    <property type="match status" value="1"/>
</dbReference>
<name>A0ABQ1R8X6_9ALTE</name>
<dbReference type="Gene3D" id="3.40.50.300">
    <property type="entry name" value="P-loop containing nucleotide triphosphate hydrolases"/>
    <property type="match status" value="2"/>
</dbReference>
<sequence length="945" mass="107316">MKHHYKGMRWLKCDLQMQTPADSRHWQGDRLLGGEELLAAKAFAEACFQAGLDIVGITDHNFLSKEFIPYLKTAFEDLEREHNHSITLFPGFEFEAAGVGRGVHVLCLFEPSADLVQLDAILTECGVTYPRVGSDGQLAKSDKNLKDILQIVQDKYSGIVIMPHAMSNDGIFDNESISDWLQQDQFTNPGLLAIEVPKPVNKMSAGYQRLLKSGDDCQPGWRRVRPIATIMSSDNKKLIDLDQHGAPTPNSIGYRYSWIKMSSPSIESLRQAFLDHQSRILLPENVQKDVHPENRIRQAIVHSISVKNVAFLDDQEIHFSPNMNCVIGGRGSGKSTLLEYLRIIFSKDKSEDIDDDTISRIKRVRDTLNSPAAELEVTWISADNVRDRIVWQNGQPAVHRDDDLYDPETFFQNLPISFFSQQQLNRLTESKTGGDGQVPQAQRLLDLIDGFATNELSELSEQERKLTAKIQTSFSKLRQAKALKKDLKKAQQEYQELDRQWKARSEIQADATRHEKLTSESRYLESLEGEPGKRFKDVVELANDIASSHASFQIEDAPHQSWFKQFDLKVKQAKENLADLIRQAVEQYQEEIESLTTEDPTWGTIEQELEQADANFTQACTQKGLTPDDVGHLKEIDQAKSKKQQEVNELKAEVDRLKEEAGNPEEQVQQLHLIWQEQLQKRIEAANRANRLAVQSEEGRKFIEVSVQYQFDQTSFFELWNDFGPKDGRTALARAWSEIGSLLIEEFRQLPDNERASPWDLLRSFYAKNDGEQAQRLFPNHSENLKQYIVDNLESWDQLRLSRVKDVVDLKLFRPDGTVAGSISEGSLSDGQRNTAALALLLAQDGGPLVIDQPEDELDSNFVFKELIPMLRKVKVNRQIIIATHNANLPVNGDAELVYALEARDGKGMLRAEGGLDHGTVTAAVLDIMEGTEEAFRRRREKYHF</sequence>
<feature type="domain" description="ATPase AAA-type core" evidence="3">
    <location>
        <begin position="711"/>
        <end position="889"/>
    </location>
</feature>
<dbReference type="InterPro" id="IPR027417">
    <property type="entry name" value="P-loop_NTPase"/>
</dbReference>
<comment type="caution">
    <text evidence="4">The sequence shown here is derived from an EMBL/GenBank/DDBJ whole genome shotgun (WGS) entry which is preliminary data.</text>
</comment>
<dbReference type="PANTHER" id="PTHR32182:SF0">
    <property type="entry name" value="DNA REPLICATION AND REPAIR PROTEIN RECF"/>
    <property type="match status" value="1"/>
</dbReference>
<keyword evidence="1" id="KW-0175">Coiled coil</keyword>
<dbReference type="Proteomes" id="UP000614272">
    <property type="component" value="Unassembled WGS sequence"/>
</dbReference>
<evidence type="ECO:0000259" key="2">
    <source>
        <dbReference type="Pfam" id="PF13175"/>
    </source>
</evidence>
<feature type="domain" description="Endonuclease GajA/Old nuclease/RecF-like AAA" evidence="2">
    <location>
        <begin position="301"/>
        <end position="666"/>
    </location>
</feature>
<evidence type="ECO:0000256" key="1">
    <source>
        <dbReference type="SAM" id="Coils"/>
    </source>
</evidence>
<reference evidence="5" key="1">
    <citation type="journal article" date="2019" name="Int. J. Syst. Evol. Microbiol.">
        <title>The Global Catalogue of Microorganisms (GCM) 10K type strain sequencing project: providing services to taxonomists for standard genome sequencing and annotation.</title>
        <authorList>
            <consortium name="The Broad Institute Genomics Platform"/>
            <consortium name="The Broad Institute Genome Sequencing Center for Infectious Disease"/>
            <person name="Wu L."/>
            <person name="Ma J."/>
        </authorList>
    </citation>
    <scope>NUCLEOTIDE SEQUENCE [LARGE SCALE GENOMIC DNA]</scope>
    <source>
        <strain evidence="5">CGMCC 1.12923</strain>
    </source>
</reference>
<evidence type="ECO:0000313" key="4">
    <source>
        <dbReference type="EMBL" id="GGD61707.1"/>
    </source>
</evidence>
<dbReference type="PANTHER" id="PTHR32182">
    <property type="entry name" value="DNA REPLICATION AND REPAIR PROTEIN RECF"/>
    <property type="match status" value="1"/>
</dbReference>
<dbReference type="Pfam" id="PF13175">
    <property type="entry name" value="AAA_15"/>
    <property type="match status" value="1"/>
</dbReference>
<dbReference type="SUPFAM" id="SSF52540">
    <property type="entry name" value="P-loop containing nucleoside triphosphate hydrolases"/>
    <property type="match status" value="1"/>
</dbReference>
<organism evidence="4 5">
    <name type="scientific">Lacimicrobium alkaliphilum</name>
    <dbReference type="NCBI Taxonomy" id="1526571"/>
    <lineage>
        <taxon>Bacteria</taxon>
        <taxon>Pseudomonadati</taxon>
        <taxon>Pseudomonadota</taxon>
        <taxon>Gammaproteobacteria</taxon>
        <taxon>Alteromonadales</taxon>
        <taxon>Alteromonadaceae</taxon>
        <taxon>Lacimicrobium</taxon>
    </lineage>
</organism>
<dbReference type="InterPro" id="IPR054787">
    <property type="entry name" value="TrlF_ATPase"/>
</dbReference>
<dbReference type="RefSeq" id="WP_099033717.1">
    <property type="nucleotide sequence ID" value="NZ_BMGJ01000005.1"/>
</dbReference>
<feature type="coiled-coil region" evidence="1">
    <location>
        <begin position="563"/>
        <end position="598"/>
    </location>
</feature>
<proteinExistence type="predicted"/>
<evidence type="ECO:0000313" key="5">
    <source>
        <dbReference type="Proteomes" id="UP000614272"/>
    </source>
</evidence>
<dbReference type="InterPro" id="IPR016195">
    <property type="entry name" value="Pol/histidinol_Pase-like"/>
</dbReference>
<protein>
    <submittedName>
        <fullName evidence="4">Phosphoesterase</fullName>
    </submittedName>
</protein>
<dbReference type="SUPFAM" id="SSF89550">
    <property type="entry name" value="PHP domain-like"/>
    <property type="match status" value="1"/>
</dbReference>
<evidence type="ECO:0000259" key="3">
    <source>
        <dbReference type="Pfam" id="PF13304"/>
    </source>
</evidence>
<dbReference type="Pfam" id="PF13304">
    <property type="entry name" value="AAA_21"/>
    <property type="match status" value="1"/>
</dbReference>
<dbReference type="EMBL" id="BMGJ01000005">
    <property type="protein sequence ID" value="GGD61707.1"/>
    <property type="molecule type" value="Genomic_DNA"/>
</dbReference>
<accession>A0ABQ1R8X6</accession>